<dbReference type="Proteomes" id="UP000758856">
    <property type="component" value="Unassembled WGS sequence"/>
</dbReference>
<dbReference type="Gene3D" id="3.40.50.1820">
    <property type="entry name" value="alpha/beta hydrolase"/>
    <property type="match status" value="1"/>
</dbReference>
<reference evidence="3 4" key="2">
    <citation type="submission" date="2021-01" db="EMBL/GenBank/DDBJ databases">
        <title>Genomic Encyclopedia of Type Strains, Phase IV (KMG-IV): sequencing the most valuable type-strain genomes for metagenomic binning, comparative biology and taxonomic classification.</title>
        <authorList>
            <person name="Goeker M."/>
        </authorList>
    </citation>
    <scope>NUCLEOTIDE SEQUENCE [LARGE SCALE GENOMIC DNA]</scope>
    <source>
        <strain evidence="3 4">DSM 6130</strain>
    </source>
</reference>
<sequence>MRRRASAVLSCLLASTGAEAQGVVERNQTTWSPALGRAIEYNLYRPATQPTGGERWPVVYLLEGRPSVSDWLDQGGLAETMDRAIAEGAMPPALVVTPVAPYSWYVDNPDPGGHGLMKTAIVRDLVAAVDQRFPTAACREGRAVGGLSMGGYGALLFAIDAPEVFSAAISLAGAVSPPIDRNDVARLKRADAFYDGAFGRPLDRERFNAWNLFTRLRTLEKGAAPQPDVYLSIGDRDRGGLLQNTTRLHVALLRAGVDSTFRIGPGQHDWETWRREFASSLTWLGPKLDPTCGHDVASTGAPDGTRPTP</sequence>
<keyword evidence="1" id="KW-0732">Signal</keyword>
<keyword evidence="4" id="KW-1185">Reference proteome</keyword>
<accession>A0A9W6MT77</accession>
<reference evidence="2" key="1">
    <citation type="journal article" date="2014" name="Int. J. Syst. Evol. Microbiol.">
        <title>Complete genome sequence of Corynebacterium casei LMG S-19264T (=DSM 44701T), isolated from a smear-ripened cheese.</title>
        <authorList>
            <consortium name="US DOE Joint Genome Institute (JGI-PGF)"/>
            <person name="Walter F."/>
            <person name="Albersmeier A."/>
            <person name="Kalinowski J."/>
            <person name="Ruckert C."/>
        </authorList>
    </citation>
    <scope>NUCLEOTIDE SEQUENCE</scope>
    <source>
        <strain evidence="2">VKM B-1606</strain>
    </source>
</reference>
<dbReference type="Proteomes" id="UP001143400">
    <property type="component" value="Unassembled WGS sequence"/>
</dbReference>
<dbReference type="Pfam" id="PF00756">
    <property type="entry name" value="Esterase"/>
    <property type="match status" value="1"/>
</dbReference>
<gene>
    <name evidence="2" type="ORF">GCM10008170_35400</name>
    <name evidence="3" type="ORF">JOD31_003516</name>
</gene>
<dbReference type="InterPro" id="IPR050583">
    <property type="entry name" value="Mycobacterial_A85_antigen"/>
</dbReference>
<dbReference type="InterPro" id="IPR000801">
    <property type="entry name" value="Esterase-like"/>
</dbReference>
<dbReference type="AlphaFoldDB" id="A0A9W6MT77"/>
<protein>
    <submittedName>
        <fullName evidence="2 3">Esterase</fullName>
    </submittedName>
</protein>
<feature type="chain" id="PRO_5040841069" evidence="1">
    <location>
        <begin position="21"/>
        <end position="309"/>
    </location>
</feature>
<dbReference type="PANTHER" id="PTHR48098:SF1">
    <property type="entry name" value="DIACYLGLYCEROL ACYLTRANSFERASE_MYCOLYLTRANSFERASE AG85A"/>
    <property type="match status" value="1"/>
</dbReference>
<dbReference type="SUPFAM" id="SSF53474">
    <property type="entry name" value="alpha/beta-Hydrolases"/>
    <property type="match status" value="1"/>
</dbReference>
<evidence type="ECO:0000313" key="5">
    <source>
        <dbReference type="Proteomes" id="UP001143400"/>
    </source>
</evidence>
<dbReference type="GO" id="GO:0016747">
    <property type="term" value="F:acyltransferase activity, transferring groups other than amino-acyl groups"/>
    <property type="evidence" value="ECO:0007669"/>
    <property type="project" value="TreeGrafter"/>
</dbReference>
<comment type="caution">
    <text evidence="2">The sequence shown here is derived from an EMBL/GenBank/DDBJ whole genome shotgun (WGS) entry which is preliminary data.</text>
</comment>
<evidence type="ECO:0000313" key="3">
    <source>
        <dbReference type="EMBL" id="MBM7853265.1"/>
    </source>
</evidence>
<name>A0A9W6MT77_9HYPH</name>
<evidence type="ECO:0000313" key="2">
    <source>
        <dbReference type="EMBL" id="GLK57520.1"/>
    </source>
</evidence>
<proteinExistence type="predicted"/>
<dbReference type="InterPro" id="IPR029058">
    <property type="entry name" value="AB_hydrolase_fold"/>
</dbReference>
<reference evidence="2" key="3">
    <citation type="submission" date="2023-01" db="EMBL/GenBank/DDBJ databases">
        <authorList>
            <person name="Sun Q."/>
            <person name="Evtushenko L."/>
        </authorList>
    </citation>
    <scope>NUCLEOTIDE SEQUENCE</scope>
    <source>
        <strain evidence="2">VKM B-1606</strain>
    </source>
</reference>
<evidence type="ECO:0000313" key="4">
    <source>
        <dbReference type="Proteomes" id="UP000758856"/>
    </source>
</evidence>
<organism evidence="2 5">
    <name type="scientific">Methylopila capsulata</name>
    <dbReference type="NCBI Taxonomy" id="61654"/>
    <lineage>
        <taxon>Bacteria</taxon>
        <taxon>Pseudomonadati</taxon>
        <taxon>Pseudomonadota</taxon>
        <taxon>Alphaproteobacteria</taxon>
        <taxon>Hyphomicrobiales</taxon>
        <taxon>Methylopilaceae</taxon>
        <taxon>Methylopila</taxon>
    </lineage>
</organism>
<dbReference type="PANTHER" id="PTHR48098">
    <property type="entry name" value="ENTEROCHELIN ESTERASE-RELATED"/>
    <property type="match status" value="1"/>
</dbReference>
<dbReference type="EMBL" id="BSFF01000010">
    <property type="protein sequence ID" value="GLK57520.1"/>
    <property type="molecule type" value="Genomic_DNA"/>
</dbReference>
<dbReference type="EMBL" id="JAFBCY010000004">
    <property type="protein sequence ID" value="MBM7853265.1"/>
    <property type="molecule type" value="Genomic_DNA"/>
</dbReference>
<feature type="signal peptide" evidence="1">
    <location>
        <begin position="1"/>
        <end position="20"/>
    </location>
</feature>
<evidence type="ECO:0000256" key="1">
    <source>
        <dbReference type="SAM" id="SignalP"/>
    </source>
</evidence>
<dbReference type="RefSeq" id="WP_204951718.1">
    <property type="nucleotide sequence ID" value="NZ_BSFF01000010.1"/>
</dbReference>